<keyword evidence="2" id="KW-0812">Transmembrane</keyword>
<keyword evidence="5" id="KW-1185">Reference proteome</keyword>
<keyword evidence="1" id="KW-0802">TPR repeat</keyword>
<dbReference type="AlphaFoldDB" id="A0A098RZ75"/>
<proteinExistence type="predicted"/>
<dbReference type="SUPFAM" id="SSF46894">
    <property type="entry name" value="C-terminal effector domain of the bipartite response regulators"/>
    <property type="match status" value="1"/>
</dbReference>
<dbReference type="InterPro" id="IPR019734">
    <property type="entry name" value="TPR_rpt"/>
</dbReference>
<dbReference type="SMART" id="SM00421">
    <property type="entry name" value="HTH_LUXR"/>
    <property type="match status" value="1"/>
</dbReference>
<dbReference type="Pfam" id="PF00196">
    <property type="entry name" value="GerE"/>
    <property type="match status" value="1"/>
</dbReference>
<dbReference type="PROSITE" id="PS50043">
    <property type="entry name" value="HTH_LUXR_2"/>
    <property type="match status" value="1"/>
</dbReference>
<dbReference type="Gene3D" id="1.10.10.10">
    <property type="entry name" value="Winged helix-like DNA-binding domain superfamily/Winged helix DNA-binding domain"/>
    <property type="match status" value="1"/>
</dbReference>
<evidence type="ECO:0000313" key="4">
    <source>
        <dbReference type="EMBL" id="KGE85434.1"/>
    </source>
</evidence>
<evidence type="ECO:0000256" key="1">
    <source>
        <dbReference type="PROSITE-ProRule" id="PRU00339"/>
    </source>
</evidence>
<dbReference type="Proteomes" id="UP000029736">
    <property type="component" value="Unassembled WGS sequence"/>
</dbReference>
<dbReference type="STRING" id="1524460.IX84_28535"/>
<dbReference type="GO" id="GO:0003677">
    <property type="term" value="F:DNA binding"/>
    <property type="evidence" value="ECO:0007669"/>
    <property type="project" value="InterPro"/>
</dbReference>
<dbReference type="PROSITE" id="PS50005">
    <property type="entry name" value="TPR"/>
    <property type="match status" value="1"/>
</dbReference>
<evidence type="ECO:0000259" key="3">
    <source>
        <dbReference type="PROSITE" id="PS50043"/>
    </source>
</evidence>
<dbReference type="SUPFAM" id="SSF48452">
    <property type="entry name" value="TPR-like"/>
    <property type="match status" value="1"/>
</dbReference>
<name>A0A098RZ75_9BACT</name>
<dbReference type="PROSITE" id="PS00622">
    <property type="entry name" value="HTH_LUXR_1"/>
    <property type="match status" value="1"/>
</dbReference>
<protein>
    <recommendedName>
        <fullName evidence="3">HTH luxR-type domain-containing protein</fullName>
    </recommendedName>
</protein>
<dbReference type="InterPro" id="IPR036388">
    <property type="entry name" value="WH-like_DNA-bd_sf"/>
</dbReference>
<dbReference type="EMBL" id="JPOS01000090">
    <property type="protein sequence ID" value="KGE85434.1"/>
    <property type="molecule type" value="Genomic_DNA"/>
</dbReference>
<dbReference type="Gene3D" id="1.25.40.10">
    <property type="entry name" value="Tetratricopeptide repeat domain"/>
    <property type="match status" value="1"/>
</dbReference>
<dbReference type="InterPro" id="IPR000792">
    <property type="entry name" value="Tscrpt_reg_LuxR_C"/>
</dbReference>
<keyword evidence="2" id="KW-0472">Membrane</keyword>
<feature type="repeat" description="TPR" evidence="1">
    <location>
        <begin position="163"/>
        <end position="196"/>
    </location>
</feature>
<dbReference type="GO" id="GO:0006355">
    <property type="term" value="P:regulation of DNA-templated transcription"/>
    <property type="evidence" value="ECO:0007669"/>
    <property type="project" value="InterPro"/>
</dbReference>
<gene>
    <name evidence="4" type="ORF">IX84_28535</name>
</gene>
<accession>A0A098RZ75</accession>
<evidence type="ECO:0000313" key="5">
    <source>
        <dbReference type="Proteomes" id="UP000029736"/>
    </source>
</evidence>
<reference evidence="4 5" key="1">
    <citation type="journal article" date="2014" name="Int. J. Syst. Evol. Microbiol.">
        <title>Phaeodactylibacter xiamenensis gen. nov., sp. nov., a member of the family Saprospiraceae isolated from the marine alga Phaeodactylum tricornutum.</title>
        <authorList>
            <person name="Chen Z.Jr."/>
            <person name="Lei X."/>
            <person name="Lai Q."/>
            <person name="Li Y."/>
            <person name="Zhang B."/>
            <person name="Zhang J."/>
            <person name="Zhang H."/>
            <person name="Yang L."/>
            <person name="Zheng W."/>
            <person name="Tian Y."/>
            <person name="Yu Z."/>
            <person name="Xu H.Jr."/>
            <person name="Zheng T."/>
        </authorList>
    </citation>
    <scope>NUCLEOTIDE SEQUENCE [LARGE SCALE GENOMIC DNA]</scope>
    <source>
        <strain evidence="4 5">KD52</strain>
    </source>
</reference>
<keyword evidence="2" id="KW-1133">Transmembrane helix</keyword>
<feature type="transmembrane region" description="Helical" evidence="2">
    <location>
        <begin position="426"/>
        <end position="449"/>
    </location>
</feature>
<sequence length="630" mass="72315">MLRSASFFFVACMLFLIQNSHGQEIPDSLQGRLKVLQQEADYVKAVLQYAQALLEKRDTQYYELALSEAEEHLKVTGDTLGLARFFYERGMLAYYGGDHETSETFADAAIEQASAAGDTVLLGKAFGLKGVFSYLDRDHNQAIHYWSNATRCFESQGATGEAARYYSNIGAIYLDKGYFHSAFRFFDKTTTVLRDSIRLRDAFQMAQINKGVALLRMGALEQSAAVLKDIALSEANSNVRTLVHLNLLQVYAKLEQREAFYRHLDSFELYQDQNRQYGSRLLTAKANAFISFREWEKARAILEDFKAEAIVEDSLVKVPNLNVFYLYYKKTGENLLPEAIIDKILDRIADQSDLIMTHRAWQIKALAAAGREDYQAAYQYTITADSIYHISEDSTDVRKLMDMGVLYQTETLKKEKAALGSSLQKAGYTITGLVILFIAVIAMLILVYLNYRKARKLAAQQREIAAFQAIQAEEKLQAQQRDVEQREREMQKNATLLLYARQVETRMVRLLQKAAKSLSQEDRKEVEEIRRNMDQFQATHLNFSIEQELNRQMASFMGFIEEKYPELTASERQVCALIYLGYSNSEITQILDRSLKSVENFRYRARKKMEVENQIDFTTFLTQLVRGQQL</sequence>
<dbReference type="InterPro" id="IPR016032">
    <property type="entry name" value="Sig_transdc_resp-reg_C-effctor"/>
</dbReference>
<comment type="caution">
    <text evidence="4">The sequence shown here is derived from an EMBL/GenBank/DDBJ whole genome shotgun (WGS) entry which is preliminary data.</text>
</comment>
<organism evidence="4 5">
    <name type="scientific">Phaeodactylibacter xiamenensis</name>
    <dbReference type="NCBI Taxonomy" id="1524460"/>
    <lineage>
        <taxon>Bacteria</taxon>
        <taxon>Pseudomonadati</taxon>
        <taxon>Bacteroidota</taxon>
        <taxon>Saprospiria</taxon>
        <taxon>Saprospirales</taxon>
        <taxon>Haliscomenobacteraceae</taxon>
        <taxon>Phaeodactylibacter</taxon>
    </lineage>
</organism>
<feature type="domain" description="HTH luxR-type" evidence="3">
    <location>
        <begin position="560"/>
        <end position="625"/>
    </location>
</feature>
<dbReference type="SMART" id="SM00028">
    <property type="entry name" value="TPR"/>
    <property type="match status" value="3"/>
</dbReference>
<dbReference type="InterPro" id="IPR011990">
    <property type="entry name" value="TPR-like_helical_dom_sf"/>
</dbReference>
<evidence type="ECO:0000256" key="2">
    <source>
        <dbReference type="SAM" id="Phobius"/>
    </source>
</evidence>